<dbReference type="Pfam" id="PF03031">
    <property type="entry name" value="NIF"/>
    <property type="match status" value="1"/>
</dbReference>
<dbReference type="AlphaFoldDB" id="A0A090ANU7"/>
<reference evidence="2 3" key="1">
    <citation type="journal article" date="2014" name="ISME J.">
        <title>Ecophysiology of Thioploca ingrica as revealed by the complete genome sequence supplemented with proteomic evidence.</title>
        <authorList>
            <person name="Kojima H."/>
            <person name="Ogura Y."/>
            <person name="Yamamoto N."/>
            <person name="Togashi T."/>
            <person name="Mori H."/>
            <person name="Watanabe T."/>
            <person name="Nemoto F."/>
            <person name="Kurokawa K."/>
            <person name="Hayashi T."/>
            <person name="Fukui M."/>
        </authorList>
    </citation>
    <scope>NUCLEOTIDE SEQUENCE [LARGE SCALE GENOMIC DNA]</scope>
</reference>
<dbReference type="PROSITE" id="PS50969">
    <property type="entry name" value="FCP1"/>
    <property type="match status" value="1"/>
</dbReference>
<name>A0A090ANU7_9GAMM</name>
<organism evidence="2 3">
    <name type="scientific">Thioploca ingrica</name>
    <dbReference type="NCBI Taxonomy" id="40754"/>
    <lineage>
        <taxon>Bacteria</taxon>
        <taxon>Pseudomonadati</taxon>
        <taxon>Pseudomonadota</taxon>
        <taxon>Gammaproteobacteria</taxon>
        <taxon>Thiotrichales</taxon>
        <taxon>Thiotrichaceae</taxon>
        <taxon>Thioploca</taxon>
    </lineage>
</organism>
<protein>
    <recommendedName>
        <fullName evidence="1">FCP1 homology domain-containing protein</fullName>
    </recommendedName>
</protein>
<keyword evidence="3" id="KW-1185">Reference proteome</keyword>
<proteinExistence type="predicted"/>
<sequence length="140" mass="16405">MKKSRIAIDLDETLGVTVTDSTSVIGFRLRDGCTELLNRLKSKYHLVLWTVASRSYLNKVLSFGLKDYFKETYSWDDIEESWKDIRNINADFLIDDDEYHWEVAKKHGLESNYIIVPAYGSPEDQDDPLRWVKQIEEILL</sequence>
<dbReference type="HOGENOM" id="CLU_1834262_0_0_6"/>
<dbReference type="EMBL" id="AP014633">
    <property type="protein sequence ID" value="BAP57837.1"/>
    <property type="molecule type" value="Genomic_DNA"/>
</dbReference>
<evidence type="ECO:0000313" key="3">
    <source>
        <dbReference type="Proteomes" id="UP000031623"/>
    </source>
</evidence>
<accession>A0A090ANU7</accession>
<feature type="domain" description="FCP1 homology" evidence="1">
    <location>
        <begin position="1"/>
        <end position="140"/>
    </location>
</feature>
<evidence type="ECO:0000313" key="2">
    <source>
        <dbReference type="EMBL" id="BAP57837.1"/>
    </source>
</evidence>
<dbReference type="KEGG" id="tig:THII_3540"/>
<dbReference type="OrthoDB" id="9553576at2"/>
<dbReference type="InterPro" id="IPR023214">
    <property type="entry name" value="HAD_sf"/>
</dbReference>
<dbReference type="InterPro" id="IPR004274">
    <property type="entry name" value="FCP1_dom"/>
</dbReference>
<dbReference type="STRING" id="40754.THII_3540"/>
<dbReference type="Gene3D" id="3.40.50.1000">
    <property type="entry name" value="HAD superfamily/HAD-like"/>
    <property type="match status" value="1"/>
</dbReference>
<evidence type="ECO:0000259" key="1">
    <source>
        <dbReference type="PROSITE" id="PS50969"/>
    </source>
</evidence>
<dbReference type="SUPFAM" id="SSF56784">
    <property type="entry name" value="HAD-like"/>
    <property type="match status" value="1"/>
</dbReference>
<gene>
    <name evidence="2" type="ORF">THII_3540</name>
</gene>
<dbReference type="InterPro" id="IPR036412">
    <property type="entry name" value="HAD-like_sf"/>
</dbReference>
<dbReference type="Proteomes" id="UP000031623">
    <property type="component" value="Chromosome"/>
</dbReference>